<keyword evidence="2" id="KW-1185">Reference proteome</keyword>
<dbReference type="Proteomes" id="UP001141253">
    <property type="component" value="Chromosome 1"/>
</dbReference>
<dbReference type="EMBL" id="JAPFFI010000005">
    <property type="protein sequence ID" value="KAJ6394415.1"/>
    <property type="molecule type" value="Genomic_DNA"/>
</dbReference>
<comment type="caution">
    <text evidence="1">The sequence shown here is derived from an EMBL/GenBank/DDBJ whole genome shotgun (WGS) entry which is preliminary data.</text>
</comment>
<gene>
    <name evidence="1" type="ORF">OIU77_023595</name>
</gene>
<evidence type="ECO:0000313" key="2">
    <source>
        <dbReference type="Proteomes" id="UP001141253"/>
    </source>
</evidence>
<organism evidence="1 2">
    <name type="scientific">Salix suchowensis</name>
    <dbReference type="NCBI Taxonomy" id="1278906"/>
    <lineage>
        <taxon>Eukaryota</taxon>
        <taxon>Viridiplantae</taxon>
        <taxon>Streptophyta</taxon>
        <taxon>Embryophyta</taxon>
        <taxon>Tracheophyta</taxon>
        <taxon>Spermatophyta</taxon>
        <taxon>Magnoliopsida</taxon>
        <taxon>eudicotyledons</taxon>
        <taxon>Gunneridae</taxon>
        <taxon>Pentapetalae</taxon>
        <taxon>rosids</taxon>
        <taxon>fabids</taxon>
        <taxon>Malpighiales</taxon>
        <taxon>Salicaceae</taxon>
        <taxon>Saliceae</taxon>
        <taxon>Salix</taxon>
    </lineage>
</organism>
<accession>A0ABQ9C4E9</accession>
<evidence type="ECO:0000313" key="1">
    <source>
        <dbReference type="EMBL" id="KAJ6394415.1"/>
    </source>
</evidence>
<name>A0ABQ9C4E9_9ROSI</name>
<reference evidence="1" key="2">
    <citation type="journal article" date="2023" name="Int. J. Mol. Sci.">
        <title>De Novo Assembly and Annotation of 11 Diverse Shrub Willow (Salix) Genomes Reveals Novel Gene Organization in Sex-Linked Regions.</title>
        <authorList>
            <person name="Hyden B."/>
            <person name="Feng K."/>
            <person name="Yates T.B."/>
            <person name="Jawdy S."/>
            <person name="Cereghino C."/>
            <person name="Smart L.B."/>
            <person name="Muchero W."/>
        </authorList>
    </citation>
    <scope>NUCLEOTIDE SEQUENCE</scope>
    <source>
        <tissue evidence="1">Shoot tip</tissue>
    </source>
</reference>
<reference evidence="1" key="1">
    <citation type="submission" date="2022-10" db="EMBL/GenBank/DDBJ databases">
        <authorList>
            <person name="Hyden B.L."/>
            <person name="Feng K."/>
            <person name="Yates T."/>
            <person name="Jawdy S."/>
            <person name="Smart L.B."/>
            <person name="Muchero W."/>
        </authorList>
    </citation>
    <scope>NUCLEOTIDE SEQUENCE</scope>
    <source>
        <tissue evidence="1">Shoot tip</tissue>
    </source>
</reference>
<sequence length="69" mass="6839">MLGGGGGGSRTEGGDGDIPLAEDHCNLLQKSLVRCSLGMICSADPGYSEGRLGQAIKGGGKGLLFSTGN</sequence>
<proteinExistence type="predicted"/>
<protein>
    <submittedName>
        <fullName evidence="1">Uncharacterized protein</fullName>
    </submittedName>
</protein>